<reference evidence="1 2" key="1">
    <citation type="submission" date="2024-09" db="EMBL/GenBank/DDBJ databases">
        <title>Chromosome-scale assembly of Riccia fluitans.</title>
        <authorList>
            <person name="Paukszto L."/>
            <person name="Sawicki J."/>
            <person name="Karawczyk K."/>
            <person name="Piernik-Szablinska J."/>
            <person name="Szczecinska M."/>
            <person name="Mazdziarz M."/>
        </authorList>
    </citation>
    <scope>NUCLEOTIDE SEQUENCE [LARGE SCALE GENOMIC DNA]</scope>
    <source>
        <strain evidence="1">Rf_01</strain>
        <tissue evidence="1">Aerial parts of the thallus</tissue>
    </source>
</reference>
<protein>
    <recommendedName>
        <fullName evidence="3">Reverse transcriptase zinc-binding domain-containing protein</fullName>
    </recommendedName>
</protein>
<evidence type="ECO:0000313" key="2">
    <source>
        <dbReference type="Proteomes" id="UP001605036"/>
    </source>
</evidence>
<dbReference type="AlphaFoldDB" id="A0ABD1XDZ6"/>
<comment type="caution">
    <text evidence="1">The sequence shown here is derived from an EMBL/GenBank/DDBJ whole genome shotgun (WGS) entry which is preliminary data.</text>
</comment>
<sequence length="155" mass="17844">MQVAQGTCVRCKANLETAQHLFYECSYSQAQWRQLRSLADRARVSFRNTYDLLRTIDEAISTKSKGGMLVYILFSMTNSLWKDRNVAVFHNRLQDMPLRVSLIQACVKIEGSFNSKSPEVRWQQDLRMLEEINRLIELSNCSTSLVSEEGTVSKD</sequence>
<accession>A0ABD1XDZ6</accession>
<dbReference type="Proteomes" id="UP001605036">
    <property type="component" value="Unassembled WGS sequence"/>
</dbReference>
<name>A0ABD1XDZ6_9MARC</name>
<proteinExistence type="predicted"/>
<dbReference type="EMBL" id="JBHFFA010000084">
    <property type="protein sequence ID" value="KAL2603066.1"/>
    <property type="molecule type" value="Genomic_DNA"/>
</dbReference>
<keyword evidence="2" id="KW-1185">Reference proteome</keyword>
<evidence type="ECO:0008006" key="3">
    <source>
        <dbReference type="Google" id="ProtNLM"/>
    </source>
</evidence>
<evidence type="ECO:0000313" key="1">
    <source>
        <dbReference type="EMBL" id="KAL2603066.1"/>
    </source>
</evidence>
<gene>
    <name evidence="1" type="ORF">R1flu_003939</name>
</gene>
<organism evidence="1 2">
    <name type="scientific">Riccia fluitans</name>
    <dbReference type="NCBI Taxonomy" id="41844"/>
    <lineage>
        <taxon>Eukaryota</taxon>
        <taxon>Viridiplantae</taxon>
        <taxon>Streptophyta</taxon>
        <taxon>Embryophyta</taxon>
        <taxon>Marchantiophyta</taxon>
        <taxon>Marchantiopsida</taxon>
        <taxon>Marchantiidae</taxon>
        <taxon>Marchantiales</taxon>
        <taxon>Ricciaceae</taxon>
        <taxon>Riccia</taxon>
    </lineage>
</organism>